<dbReference type="OrthoDB" id="6604018at2759"/>
<organism evidence="7 8">
    <name type="scientific">Owenia fusiformis</name>
    <name type="common">Polychaete worm</name>
    <dbReference type="NCBI Taxonomy" id="6347"/>
    <lineage>
        <taxon>Eukaryota</taxon>
        <taxon>Metazoa</taxon>
        <taxon>Spiralia</taxon>
        <taxon>Lophotrochozoa</taxon>
        <taxon>Annelida</taxon>
        <taxon>Polychaeta</taxon>
        <taxon>Sedentaria</taxon>
        <taxon>Canalipalpata</taxon>
        <taxon>Sabellida</taxon>
        <taxon>Oweniida</taxon>
        <taxon>Oweniidae</taxon>
        <taxon>Owenia</taxon>
    </lineage>
</organism>
<reference evidence="7" key="1">
    <citation type="submission" date="2022-03" db="EMBL/GenBank/DDBJ databases">
        <authorList>
            <person name="Martin C."/>
        </authorList>
    </citation>
    <scope>NUCLEOTIDE SEQUENCE</scope>
</reference>
<dbReference type="EMBL" id="CAIIXF020000005">
    <property type="protein sequence ID" value="CAH1783293.1"/>
    <property type="molecule type" value="Genomic_DNA"/>
</dbReference>
<evidence type="ECO:0000256" key="3">
    <source>
        <dbReference type="ARBA" id="ARBA00022989"/>
    </source>
</evidence>
<evidence type="ECO:0000256" key="5">
    <source>
        <dbReference type="SAM" id="Phobius"/>
    </source>
</evidence>
<comment type="subcellular location">
    <subcellularLocation>
        <location evidence="1">Mitochondrion membrane</location>
    </subcellularLocation>
</comment>
<evidence type="ECO:0000259" key="6">
    <source>
        <dbReference type="PROSITE" id="PS51503"/>
    </source>
</evidence>
<feature type="domain" description="HIG1" evidence="6">
    <location>
        <begin position="19"/>
        <end position="110"/>
    </location>
</feature>
<comment type="caution">
    <text evidence="7">The sequence shown here is derived from an EMBL/GenBank/DDBJ whole genome shotgun (WGS) entry which is preliminary data.</text>
</comment>
<evidence type="ECO:0000313" key="8">
    <source>
        <dbReference type="Proteomes" id="UP000749559"/>
    </source>
</evidence>
<dbReference type="PANTHER" id="PTHR12297:SF18">
    <property type="entry name" value="HIG1 DOMAIN FAMILY MEMBER 2A"/>
    <property type="match status" value="1"/>
</dbReference>
<dbReference type="Gene3D" id="6.10.140.1320">
    <property type="match status" value="1"/>
</dbReference>
<keyword evidence="4 5" id="KW-0472">Membrane</keyword>
<evidence type="ECO:0000256" key="4">
    <source>
        <dbReference type="ARBA" id="ARBA00023136"/>
    </source>
</evidence>
<dbReference type="PANTHER" id="PTHR12297">
    <property type="entry name" value="HYPOXIA-INDUCBILE GENE 1 HIG1 -RELATED"/>
    <property type="match status" value="1"/>
</dbReference>
<evidence type="ECO:0000313" key="7">
    <source>
        <dbReference type="EMBL" id="CAH1783293.1"/>
    </source>
</evidence>
<sequence>MAEAKTVVPPKADEFRYLPPPKEDFSWLPKHEGILDKFKRKAGENPFVPIGLGMTTVVLGLGLWQMRTGNVKRSQFFMRARIAAQGSTVAALLIGVWYSSKKGKEPPPPQR</sequence>
<protein>
    <recommendedName>
        <fullName evidence="6">HIG1 domain-containing protein</fullName>
    </recommendedName>
</protein>
<dbReference type="Proteomes" id="UP000749559">
    <property type="component" value="Unassembled WGS sequence"/>
</dbReference>
<dbReference type="GO" id="GO:0031966">
    <property type="term" value="C:mitochondrial membrane"/>
    <property type="evidence" value="ECO:0007669"/>
    <property type="project" value="UniProtKB-SubCell"/>
</dbReference>
<dbReference type="InterPro" id="IPR050355">
    <property type="entry name" value="RCF1"/>
</dbReference>
<name>A0A8S4NNZ3_OWEFU</name>
<gene>
    <name evidence="7" type="ORF">OFUS_LOCUS9642</name>
</gene>
<keyword evidence="8" id="KW-1185">Reference proteome</keyword>
<evidence type="ECO:0000256" key="1">
    <source>
        <dbReference type="ARBA" id="ARBA00004325"/>
    </source>
</evidence>
<dbReference type="PROSITE" id="PS51503">
    <property type="entry name" value="HIG1"/>
    <property type="match status" value="1"/>
</dbReference>
<evidence type="ECO:0000256" key="2">
    <source>
        <dbReference type="ARBA" id="ARBA00022692"/>
    </source>
</evidence>
<dbReference type="GO" id="GO:0097250">
    <property type="term" value="P:mitochondrial respirasome assembly"/>
    <property type="evidence" value="ECO:0007669"/>
    <property type="project" value="TreeGrafter"/>
</dbReference>
<feature type="transmembrane region" description="Helical" evidence="5">
    <location>
        <begin position="76"/>
        <end position="98"/>
    </location>
</feature>
<keyword evidence="2 5" id="KW-0812">Transmembrane</keyword>
<dbReference type="InterPro" id="IPR007667">
    <property type="entry name" value="Hypoxia_induced_domain"/>
</dbReference>
<accession>A0A8S4NNZ3</accession>
<keyword evidence="3 5" id="KW-1133">Transmembrane helix</keyword>
<feature type="transmembrane region" description="Helical" evidence="5">
    <location>
        <begin position="47"/>
        <end position="64"/>
    </location>
</feature>
<proteinExistence type="predicted"/>
<dbReference type="AlphaFoldDB" id="A0A8S4NNZ3"/>
<dbReference type="Pfam" id="PF04588">
    <property type="entry name" value="HIG_1_N"/>
    <property type="match status" value="1"/>
</dbReference>